<dbReference type="GO" id="GO:0089715">
    <property type="term" value="F:tRNA (L-threonylcarbamoyladenosine(37)-C2) methyltransferase activity"/>
    <property type="evidence" value="ECO:0007669"/>
    <property type="project" value="TreeGrafter"/>
</dbReference>
<evidence type="ECO:0000256" key="2">
    <source>
        <dbReference type="ARBA" id="ARBA00033753"/>
    </source>
</evidence>
<keyword evidence="4" id="KW-0808">Transferase</keyword>
<dbReference type="EMBL" id="STGJ01000007">
    <property type="protein sequence ID" value="TIC83368.1"/>
    <property type="molecule type" value="Genomic_DNA"/>
</dbReference>
<evidence type="ECO:0000256" key="1">
    <source>
        <dbReference type="ARBA" id="ARBA00022691"/>
    </source>
</evidence>
<dbReference type="OrthoDB" id="9804309at2"/>
<dbReference type="RefSeq" id="WP_136552526.1">
    <property type="nucleotide sequence ID" value="NZ_STGJ01000007.1"/>
</dbReference>
<name>A0A4T0UWM9_9NEIS</name>
<dbReference type="PANTHER" id="PTHR12818:SF0">
    <property type="entry name" value="TRNA (ADENINE(37)-N6)-METHYLTRANSFERASE"/>
    <property type="match status" value="1"/>
</dbReference>
<dbReference type="PROSITE" id="PS01318">
    <property type="entry name" value="TSAA_1"/>
    <property type="match status" value="1"/>
</dbReference>
<dbReference type="InterPro" id="IPR036413">
    <property type="entry name" value="YaeB-like_sf"/>
</dbReference>
<dbReference type="GO" id="GO:0032259">
    <property type="term" value="P:methylation"/>
    <property type="evidence" value="ECO:0007669"/>
    <property type="project" value="UniProtKB-KW"/>
</dbReference>
<dbReference type="PROSITE" id="PS51668">
    <property type="entry name" value="TSAA_2"/>
    <property type="match status" value="1"/>
</dbReference>
<gene>
    <name evidence="4" type="primary">tsaA</name>
    <name evidence="4" type="ORF">E5K04_07355</name>
</gene>
<dbReference type="InterPro" id="IPR041369">
    <property type="entry name" value="TrmO_C"/>
</dbReference>
<dbReference type="NCBIfam" id="TIGR00104">
    <property type="entry name" value="tRNA_TsaA"/>
    <property type="match status" value="1"/>
</dbReference>
<comment type="caution">
    <text evidence="4">The sequence shown here is derived from an EMBL/GenBank/DDBJ whole genome shotgun (WGS) entry which is preliminary data.</text>
</comment>
<dbReference type="InterPro" id="IPR040372">
    <property type="entry name" value="YaeB-like"/>
</dbReference>
<proteinExistence type="inferred from homology"/>
<feature type="domain" description="TsaA-like" evidence="3">
    <location>
        <begin position="5"/>
        <end position="145"/>
    </location>
</feature>
<organism evidence="4 5">
    <name type="scientific">Crenobacter intestini</name>
    <dbReference type="NCBI Taxonomy" id="2563443"/>
    <lineage>
        <taxon>Bacteria</taxon>
        <taxon>Pseudomonadati</taxon>
        <taxon>Pseudomonadota</taxon>
        <taxon>Betaproteobacteria</taxon>
        <taxon>Neisseriales</taxon>
        <taxon>Neisseriaceae</taxon>
        <taxon>Crenobacter</taxon>
    </lineage>
</organism>
<keyword evidence="1" id="KW-0949">S-adenosyl-L-methionine</keyword>
<keyword evidence="4" id="KW-0489">Methyltransferase</keyword>
<dbReference type="SUPFAM" id="SSF118196">
    <property type="entry name" value="YaeB-like"/>
    <property type="match status" value="1"/>
</dbReference>
<dbReference type="InterPro" id="IPR036414">
    <property type="entry name" value="YaeB_N_sf"/>
</dbReference>
<dbReference type="InterPro" id="IPR023368">
    <property type="entry name" value="UPF0066_cons_site"/>
</dbReference>
<dbReference type="CDD" id="cd09281">
    <property type="entry name" value="UPF0066"/>
    <property type="match status" value="1"/>
</dbReference>
<accession>A0A4T0UWM9</accession>
<dbReference type="InterPro" id="IPR023370">
    <property type="entry name" value="TrmO-like_N"/>
</dbReference>
<dbReference type="Pfam" id="PF18389">
    <property type="entry name" value="TrmO_C"/>
    <property type="match status" value="1"/>
</dbReference>
<evidence type="ECO:0000259" key="3">
    <source>
        <dbReference type="PROSITE" id="PS51668"/>
    </source>
</evidence>
<dbReference type="PANTHER" id="PTHR12818">
    <property type="entry name" value="TRNA (ADENINE(37)-N6)-METHYLTRANSFERASE"/>
    <property type="match status" value="1"/>
</dbReference>
<evidence type="ECO:0000313" key="4">
    <source>
        <dbReference type="EMBL" id="TIC83368.1"/>
    </source>
</evidence>
<protein>
    <submittedName>
        <fullName evidence="4">tRNA (N6-threonylcarbamoyladenosine(37)-N6)-methyltransferase TrmO</fullName>
    </submittedName>
</protein>
<sequence>MDYTFTPVALVRSPFRDKFGVPRQPSLAPSARQTVELLPPFDQPDAVRGLDAFSHLWLQFVFHQTAERGWQPLVRPPRLGGNRKVGVFASRATHRPNPLGLSLVRLHAVDTENGVRLHVSGADLVDGTPVLDIKPYIPFVEAVSDARAGFVDGPPPRLAVRWQPKALQQLALAGHAKDLEQLAEEVLAQDPRPAYQQDPDRVYGVRLYDCDVRFRVADGCAEVLEIVAL</sequence>
<dbReference type="Proteomes" id="UP000308891">
    <property type="component" value="Unassembled WGS sequence"/>
</dbReference>
<dbReference type="Pfam" id="PF01980">
    <property type="entry name" value="TrmO_N"/>
    <property type="match status" value="1"/>
</dbReference>
<dbReference type="Gene3D" id="3.30.2310.10">
    <property type="entry name" value="YaeB-like"/>
    <property type="match status" value="1"/>
</dbReference>
<reference evidence="4 5" key="1">
    <citation type="submission" date="2019-04" db="EMBL/GenBank/DDBJ databases">
        <title>Crenobacter sp. nov.</title>
        <authorList>
            <person name="Shi S."/>
        </authorList>
    </citation>
    <scope>NUCLEOTIDE SEQUENCE [LARGE SCALE GENOMIC DNA]</scope>
    <source>
        <strain evidence="4 5">GY 70310</strain>
    </source>
</reference>
<dbReference type="Gene3D" id="2.40.30.70">
    <property type="entry name" value="YaeB-like"/>
    <property type="match status" value="1"/>
</dbReference>
<dbReference type="AlphaFoldDB" id="A0A4T0UWM9"/>
<keyword evidence="5" id="KW-1185">Reference proteome</keyword>
<comment type="similarity">
    <text evidence="2">Belongs to the tRNA methyltransferase O family.</text>
</comment>
<evidence type="ECO:0000313" key="5">
    <source>
        <dbReference type="Proteomes" id="UP000308891"/>
    </source>
</evidence>